<keyword evidence="2" id="KW-0812">Transmembrane</keyword>
<feature type="transmembrane region" description="Helical" evidence="2">
    <location>
        <begin position="140"/>
        <end position="164"/>
    </location>
</feature>
<evidence type="ECO:0008006" key="5">
    <source>
        <dbReference type="Google" id="ProtNLM"/>
    </source>
</evidence>
<feature type="compositionally biased region" description="Basic residues" evidence="1">
    <location>
        <begin position="485"/>
        <end position="497"/>
    </location>
</feature>
<feature type="compositionally biased region" description="Basic and acidic residues" evidence="1">
    <location>
        <begin position="620"/>
        <end position="645"/>
    </location>
</feature>
<feature type="compositionally biased region" description="Low complexity" evidence="1">
    <location>
        <begin position="17"/>
        <end position="55"/>
    </location>
</feature>
<feature type="compositionally biased region" description="Basic and acidic residues" evidence="1">
    <location>
        <begin position="419"/>
        <end position="430"/>
    </location>
</feature>
<feature type="compositionally biased region" description="Polar residues" evidence="1">
    <location>
        <begin position="123"/>
        <end position="132"/>
    </location>
</feature>
<reference evidence="3 4" key="1">
    <citation type="submission" date="2020-11" db="EMBL/GenBank/DDBJ databases">
        <title>Kefir isolates.</title>
        <authorList>
            <person name="Marcisauskas S."/>
            <person name="Kim Y."/>
            <person name="Blasche S."/>
        </authorList>
    </citation>
    <scope>NUCLEOTIDE SEQUENCE [LARGE SCALE GENOMIC DNA]</scope>
    <source>
        <strain evidence="3 4">KR</strain>
    </source>
</reference>
<protein>
    <recommendedName>
        <fullName evidence="5">Proteophosphoglycan ppg4</fullName>
    </recommendedName>
</protein>
<accession>A0A9P6W8Y5</accession>
<feature type="compositionally biased region" description="Low complexity" evidence="1">
    <location>
        <begin position="545"/>
        <end position="571"/>
    </location>
</feature>
<feature type="compositionally biased region" description="Basic and acidic residues" evidence="1">
    <location>
        <begin position="1"/>
        <end position="11"/>
    </location>
</feature>
<keyword evidence="4" id="KW-1185">Reference proteome</keyword>
<dbReference type="AlphaFoldDB" id="A0A9P6W8Y5"/>
<evidence type="ECO:0000313" key="3">
    <source>
        <dbReference type="EMBL" id="KAG0665852.1"/>
    </source>
</evidence>
<feature type="region of interest" description="Disordered" evidence="1">
    <location>
        <begin position="1"/>
        <end position="55"/>
    </location>
</feature>
<feature type="compositionally biased region" description="Low complexity" evidence="1">
    <location>
        <begin position="666"/>
        <end position="681"/>
    </location>
</feature>
<dbReference type="OrthoDB" id="2527630at2759"/>
<keyword evidence="2" id="KW-0472">Membrane</keyword>
<dbReference type="EMBL" id="PUHQ01000007">
    <property type="protein sequence ID" value="KAG0665852.1"/>
    <property type="molecule type" value="Genomic_DNA"/>
</dbReference>
<feature type="compositionally biased region" description="Basic and acidic residues" evidence="1">
    <location>
        <begin position="446"/>
        <end position="455"/>
    </location>
</feature>
<evidence type="ECO:0000256" key="2">
    <source>
        <dbReference type="SAM" id="Phobius"/>
    </source>
</evidence>
<name>A0A9P6W8Y5_RHOMI</name>
<dbReference type="Proteomes" id="UP000777482">
    <property type="component" value="Unassembled WGS sequence"/>
</dbReference>
<evidence type="ECO:0000256" key="1">
    <source>
        <dbReference type="SAM" id="MobiDB-lite"/>
    </source>
</evidence>
<feature type="compositionally biased region" description="Basic and acidic residues" evidence="1">
    <location>
        <begin position="525"/>
        <end position="541"/>
    </location>
</feature>
<feature type="region of interest" description="Disordered" evidence="1">
    <location>
        <begin position="211"/>
        <end position="246"/>
    </location>
</feature>
<evidence type="ECO:0000313" key="4">
    <source>
        <dbReference type="Proteomes" id="UP000777482"/>
    </source>
</evidence>
<feature type="compositionally biased region" description="Low complexity" evidence="1">
    <location>
        <begin position="365"/>
        <end position="379"/>
    </location>
</feature>
<feature type="region of interest" description="Disordered" evidence="1">
    <location>
        <begin position="318"/>
        <end position="742"/>
    </location>
</feature>
<gene>
    <name evidence="3" type="ORF">C6P46_005946</name>
</gene>
<comment type="caution">
    <text evidence="3">The sequence shown here is derived from an EMBL/GenBank/DDBJ whole genome shotgun (WGS) entry which is preliminary data.</text>
</comment>
<keyword evidence="2" id="KW-1133">Transmembrane helix</keyword>
<feature type="region of interest" description="Disordered" evidence="1">
    <location>
        <begin position="77"/>
        <end position="132"/>
    </location>
</feature>
<organism evidence="3 4">
    <name type="scientific">Rhodotorula mucilaginosa</name>
    <name type="common">Yeast</name>
    <name type="synonym">Rhodotorula rubra</name>
    <dbReference type="NCBI Taxonomy" id="5537"/>
    <lineage>
        <taxon>Eukaryota</taxon>
        <taxon>Fungi</taxon>
        <taxon>Dikarya</taxon>
        <taxon>Basidiomycota</taxon>
        <taxon>Pucciniomycotina</taxon>
        <taxon>Microbotryomycetes</taxon>
        <taxon>Sporidiobolales</taxon>
        <taxon>Sporidiobolaceae</taxon>
        <taxon>Rhodotorula</taxon>
    </lineage>
</organism>
<proteinExistence type="predicted"/>
<feature type="compositionally biased region" description="Low complexity" evidence="1">
    <location>
        <begin position="318"/>
        <end position="332"/>
    </location>
</feature>
<feature type="compositionally biased region" description="Basic and acidic residues" evidence="1">
    <location>
        <begin position="474"/>
        <end position="484"/>
    </location>
</feature>
<feature type="compositionally biased region" description="Polar residues" evidence="1">
    <location>
        <begin position="93"/>
        <end position="112"/>
    </location>
</feature>
<sequence>MHGHPGHERMAMHRRAPASSSTTTTRNARARTTTSASAATARAATSAAMTTSARPSSPAALAVNDATSSFQPGIAASGSMTSLAPDTPPAPSSFVTSGTPTGTFAQQGTWGPQSHPYRPVSATPATSTTNAGSTGLSKPALYAIIAGGSAAGVILLALIGFCCWKRRKSKAAEDDLGWRNLDKPAARPVSSSQFIHNADSLAARDYQESSLTGVGSSAGPHEKPWAQQSFSSLSSSLNEKGPARGFVRDTSDAYSLHSHVAEQQWAKRQELLGSPRGLPRSQTNGTLDSIAAPPSVFTNAHLRDSTTAQSVNSVIDFSASPRQPPRARAPSSVQHAYPPSAVPSRSPQRIDSQHPLAQQQRPREQQPYQQRAPVEQQSQEQEHVSNASQQHVVAAADRDSSHPFPRASGVHSIDYAQQRIDDDQVERRVMEVMVGAQPEAARSRPNAREDSRSKTDTIAGFADVYGAAGTSDWDQGHAEVESKQQRRPARTSSRKRTPSMQTSTAPPPLPAPPVSDTAARSGQKYSDRVDSKPLRDLEALFERLPSPSSSGNAAPSSSSTASSRSRASEASNDGLSKRYTQEDAFSLQPLAPARKASLAKYQQTSRQAAPAPLRLAGKSLARDTRSQAPAHDDPLSVSMTERDLPSKLGGLQDSGPPSSVPDLTFSESSPPSSVVNTPSSEMAALPDFHLGHSPPSGLKSSYLDVSDTPTASEFESLDAMNARKHADPSYRSATMSVYGMYD</sequence>